<feature type="transmembrane region" description="Helical" evidence="8">
    <location>
        <begin position="365"/>
        <end position="385"/>
    </location>
</feature>
<keyword evidence="6" id="KW-0408">Iron</keyword>
<evidence type="ECO:0000256" key="5">
    <source>
        <dbReference type="ARBA" id="ARBA00023136"/>
    </source>
</evidence>
<evidence type="ECO:0000313" key="10">
    <source>
        <dbReference type="EMBL" id="QJW93850.1"/>
    </source>
</evidence>
<dbReference type="GO" id="GO:0015990">
    <property type="term" value="P:electron transport coupled proton transport"/>
    <property type="evidence" value="ECO:0007669"/>
    <property type="project" value="TreeGrafter"/>
</dbReference>
<dbReference type="AlphaFoldDB" id="A0A6M5YKH8"/>
<evidence type="ECO:0000256" key="4">
    <source>
        <dbReference type="ARBA" id="ARBA00022989"/>
    </source>
</evidence>
<feature type="domain" description="Cytochrome oxidase subunit I profile" evidence="9">
    <location>
        <begin position="28"/>
        <end position="538"/>
    </location>
</feature>
<dbReference type="InterPro" id="IPR000883">
    <property type="entry name" value="Cyt_C_Oxase_1"/>
</dbReference>
<evidence type="ECO:0000256" key="1">
    <source>
        <dbReference type="ARBA" id="ARBA00004141"/>
    </source>
</evidence>
<dbReference type="InterPro" id="IPR023616">
    <property type="entry name" value="Cyt_c_oxase-like_su1_dom"/>
</dbReference>
<evidence type="ECO:0000259" key="9">
    <source>
        <dbReference type="PROSITE" id="PS50855"/>
    </source>
</evidence>
<dbReference type="PRINTS" id="PR01165">
    <property type="entry name" value="CYCOXIDASEI"/>
</dbReference>
<keyword evidence="10" id="KW-0560">Oxidoreductase</keyword>
<dbReference type="GO" id="GO:0022904">
    <property type="term" value="P:respiratory electron transport chain"/>
    <property type="evidence" value="ECO:0007669"/>
    <property type="project" value="TreeGrafter"/>
</dbReference>
<dbReference type="GO" id="GO:0009060">
    <property type="term" value="P:aerobic respiration"/>
    <property type="evidence" value="ECO:0007669"/>
    <property type="project" value="InterPro"/>
</dbReference>
<keyword evidence="4 8" id="KW-1133">Transmembrane helix</keyword>
<evidence type="ECO:0000256" key="7">
    <source>
        <dbReference type="SAM" id="MobiDB-lite"/>
    </source>
</evidence>
<reference evidence="11" key="1">
    <citation type="submission" date="2020-05" db="EMBL/GenBank/DDBJ databases">
        <title>Frigoriglobus tundricola gen. nov., sp. nov., a psychrotolerant cellulolytic planctomycete of the family Gemmataceae with two divergent copies of 16S rRNA gene.</title>
        <authorList>
            <person name="Kulichevskaya I.S."/>
            <person name="Ivanova A.A."/>
            <person name="Naumoff D.G."/>
            <person name="Beletsky A.V."/>
            <person name="Rijpstra W.I.C."/>
            <person name="Sinninghe Damste J.S."/>
            <person name="Mardanov A.V."/>
            <person name="Ravin N.V."/>
            <person name="Dedysh S.N."/>
        </authorList>
    </citation>
    <scope>NUCLEOTIDE SEQUENCE [LARGE SCALE GENOMIC DNA]</scope>
    <source>
        <strain evidence="11">PL17</strain>
    </source>
</reference>
<dbReference type="SUPFAM" id="SSF81442">
    <property type="entry name" value="Cytochrome c oxidase subunit I-like"/>
    <property type="match status" value="1"/>
</dbReference>
<keyword evidence="6" id="KW-0349">Heme</keyword>
<feature type="transmembrane region" description="Helical" evidence="8">
    <location>
        <begin position="171"/>
        <end position="193"/>
    </location>
</feature>
<dbReference type="Pfam" id="PF00115">
    <property type="entry name" value="COX1"/>
    <property type="match status" value="1"/>
</dbReference>
<keyword evidence="5 8" id="KW-0472">Membrane</keyword>
<protein>
    <submittedName>
        <fullName evidence="10">Cytochrome c oxidase polypeptide I</fullName>
        <ecNumber evidence="10">1.9.3.1</ecNumber>
    </submittedName>
</protein>
<feature type="transmembrane region" description="Helical" evidence="8">
    <location>
        <begin position="213"/>
        <end position="238"/>
    </location>
</feature>
<comment type="subcellular location">
    <subcellularLocation>
        <location evidence="1">Membrane</location>
        <topology evidence="1">Multi-pass membrane protein</topology>
    </subcellularLocation>
</comment>
<feature type="transmembrane region" description="Helical" evidence="8">
    <location>
        <begin position="129"/>
        <end position="151"/>
    </location>
</feature>
<dbReference type="PROSITE" id="PS00077">
    <property type="entry name" value="COX1_CUB"/>
    <property type="match status" value="1"/>
</dbReference>
<dbReference type="InterPro" id="IPR036927">
    <property type="entry name" value="Cyt_c_oxase-like_su1_sf"/>
</dbReference>
<keyword evidence="11" id="KW-1185">Reference proteome</keyword>
<feature type="transmembrane region" description="Helical" evidence="8">
    <location>
        <begin position="323"/>
        <end position="344"/>
    </location>
</feature>
<feature type="transmembrane region" description="Helical" evidence="8">
    <location>
        <begin position="47"/>
        <end position="67"/>
    </location>
</feature>
<feature type="transmembrane region" description="Helical" evidence="8">
    <location>
        <begin position="476"/>
        <end position="500"/>
    </location>
</feature>
<keyword evidence="6" id="KW-0249">Electron transport</keyword>
<keyword evidence="2 6" id="KW-0679">Respiratory chain</keyword>
<dbReference type="GO" id="GO:0020037">
    <property type="term" value="F:heme binding"/>
    <property type="evidence" value="ECO:0007669"/>
    <property type="project" value="InterPro"/>
</dbReference>
<proteinExistence type="inferred from homology"/>
<dbReference type="InterPro" id="IPR023615">
    <property type="entry name" value="Cyt_c_Oxase_su1_BS"/>
</dbReference>
<dbReference type="PANTHER" id="PTHR10422:SF18">
    <property type="entry name" value="CYTOCHROME C OXIDASE SUBUNIT 1"/>
    <property type="match status" value="1"/>
</dbReference>
<keyword evidence="6" id="KW-0479">Metal-binding</keyword>
<feature type="transmembrane region" description="Helical" evidence="8">
    <location>
        <begin position="262"/>
        <end position="281"/>
    </location>
</feature>
<name>A0A6M5YKH8_9BACT</name>
<gene>
    <name evidence="10" type="ORF">FTUN_1362</name>
</gene>
<feature type="transmembrane region" description="Helical" evidence="8">
    <location>
        <begin position="434"/>
        <end position="456"/>
    </location>
</feature>
<evidence type="ECO:0000256" key="8">
    <source>
        <dbReference type="SAM" id="Phobius"/>
    </source>
</evidence>
<dbReference type="RefSeq" id="WP_171469969.1">
    <property type="nucleotide sequence ID" value="NZ_CP053452.2"/>
</dbReference>
<dbReference type="Proteomes" id="UP000503447">
    <property type="component" value="Chromosome"/>
</dbReference>
<evidence type="ECO:0000313" key="11">
    <source>
        <dbReference type="Proteomes" id="UP000503447"/>
    </source>
</evidence>
<feature type="transmembrane region" description="Helical" evidence="8">
    <location>
        <begin position="293"/>
        <end position="317"/>
    </location>
</feature>
<accession>A0A6M5YKH8</accession>
<dbReference type="PROSITE" id="PS50855">
    <property type="entry name" value="COX1"/>
    <property type="match status" value="1"/>
</dbReference>
<evidence type="ECO:0000256" key="2">
    <source>
        <dbReference type="ARBA" id="ARBA00022660"/>
    </source>
</evidence>
<evidence type="ECO:0000256" key="3">
    <source>
        <dbReference type="ARBA" id="ARBA00022692"/>
    </source>
</evidence>
<dbReference type="Gene3D" id="1.20.210.10">
    <property type="entry name" value="Cytochrome c oxidase-like, subunit I domain"/>
    <property type="match status" value="1"/>
</dbReference>
<dbReference type="GO" id="GO:0016491">
    <property type="term" value="F:oxidoreductase activity"/>
    <property type="evidence" value="ECO:0007669"/>
    <property type="project" value="UniProtKB-KW"/>
</dbReference>
<evidence type="ECO:0000256" key="6">
    <source>
        <dbReference type="RuleBase" id="RU000370"/>
    </source>
</evidence>
<dbReference type="EC" id="1.9.3.1" evidence="10"/>
<dbReference type="EMBL" id="CP053452">
    <property type="protein sequence ID" value="QJW93850.1"/>
    <property type="molecule type" value="Genomic_DNA"/>
</dbReference>
<sequence>MSIAVTSHSGPAAAPPPEPPTPPVNYLNVSHTIWSWLFTVDHKRIGILYLVSISIFFVAGGAAAGIVRLNLLQPDGAIVSEDAYNRAFTAHGVLMLFFFLIPAVPAVFGNFFIPMMIGTKDLAFPKLNIASWYVFMIGAVCAVWAVLAGGIDTGWTLYPPYSTRASQSNVIPGVMGAFISGFSSIMTGLNIMVTVHKMRAPGMTWGRLPLFVWALYATSLIQLLATPVVAISLVLIMVERVAGIGIFDPTIGGDPVLFQHLFWFYSHPAVYIMILPGMGVISEVLTCFSRKNIFGYHAIAWSSVGIAVVGFLLWAHHMFVAGISFYAALLFSLLSMLVAVPSAIKVFNWVATLYRGSITYQAPMLFSLGFVVLFIVGGLTGLFLATLGTDIHLHDTYFVVAHFHFVMVGGMVMGYFAALHFWWPKMTGRMYSDWWSRMAAAIIIFGFFITFIPQFVMGYHGMPRRYPNYPAEFQFLNVMSTAGASILGIGYLMPAVYLTLSLFFGKRATANPWSATGLEWQCPSPPVVHNFEHMPLVVVCGPYEYALGVDQLGRGLPEPPGSQDDPAHRDGVTGPAGPMHKETEVVG</sequence>
<organism evidence="10 11">
    <name type="scientific">Frigoriglobus tundricola</name>
    <dbReference type="NCBI Taxonomy" id="2774151"/>
    <lineage>
        <taxon>Bacteria</taxon>
        <taxon>Pseudomonadati</taxon>
        <taxon>Planctomycetota</taxon>
        <taxon>Planctomycetia</taxon>
        <taxon>Gemmatales</taxon>
        <taxon>Gemmataceae</taxon>
        <taxon>Frigoriglobus</taxon>
    </lineage>
</organism>
<keyword evidence="6" id="KW-0813">Transport</keyword>
<comment type="similarity">
    <text evidence="6">Belongs to the heme-copper respiratory oxidase family.</text>
</comment>
<keyword evidence="3 6" id="KW-0812">Transmembrane</keyword>
<dbReference type="GO" id="GO:0016020">
    <property type="term" value="C:membrane"/>
    <property type="evidence" value="ECO:0007669"/>
    <property type="project" value="UniProtKB-SubCell"/>
</dbReference>
<dbReference type="KEGG" id="ftj:FTUN_1362"/>
<feature type="transmembrane region" description="Helical" evidence="8">
    <location>
        <begin position="397"/>
        <end position="422"/>
    </location>
</feature>
<feature type="transmembrane region" description="Helical" evidence="8">
    <location>
        <begin position="87"/>
        <end position="108"/>
    </location>
</feature>
<dbReference type="PANTHER" id="PTHR10422">
    <property type="entry name" value="CYTOCHROME C OXIDASE SUBUNIT 1"/>
    <property type="match status" value="1"/>
</dbReference>
<dbReference type="GO" id="GO:0004129">
    <property type="term" value="F:cytochrome-c oxidase activity"/>
    <property type="evidence" value="ECO:0007669"/>
    <property type="project" value="InterPro"/>
</dbReference>
<feature type="region of interest" description="Disordered" evidence="7">
    <location>
        <begin position="554"/>
        <end position="587"/>
    </location>
</feature>